<reference evidence="9 10" key="1">
    <citation type="submission" date="2015-01" db="EMBL/GenBank/DDBJ databases">
        <title>Genome sequence of Anoxybacillus ayderensis strain AB04.</title>
        <authorList>
            <person name="Belduz A.O."/>
            <person name="Canakci S."/>
            <person name="Chan K.-G."/>
            <person name="Kahar U.M."/>
            <person name="Yaakob A.S."/>
            <person name="Chan C.S."/>
            <person name="Goh K.M."/>
        </authorList>
    </citation>
    <scope>NUCLEOTIDE SEQUENCE [LARGE SCALE GENOMIC DNA]</scope>
    <source>
        <strain evidence="9 10">AB04</strain>
    </source>
</reference>
<evidence type="ECO:0000259" key="8">
    <source>
        <dbReference type="SMART" id="SM00642"/>
    </source>
</evidence>
<evidence type="ECO:0000313" key="9">
    <source>
        <dbReference type="EMBL" id="KIP21828.1"/>
    </source>
</evidence>
<dbReference type="FunFam" id="3.20.20.80:FF:000064">
    <property type="entry name" value="Oligo-1,6-glucosidase"/>
    <property type="match status" value="1"/>
</dbReference>
<comment type="similarity">
    <text evidence="2">Belongs to the glycosyl hydrolase 13 family.</text>
</comment>
<dbReference type="InterPro" id="IPR045857">
    <property type="entry name" value="O16G_dom_2"/>
</dbReference>
<dbReference type="EMBL" id="JXTG01000003">
    <property type="protein sequence ID" value="KIP21828.1"/>
    <property type="molecule type" value="Genomic_DNA"/>
</dbReference>
<dbReference type="SUPFAM" id="SSF51011">
    <property type="entry name" value="Glycosyl hydrolase domain"/>
    <property type="match status" value="1"/>
</dbReference>
<evidence type="ECO:0000313" key="10">
    <source>
        <dbReference type="Proteomes" id="UP000032047"/>
    </source>
</evidence>
<dbReference type="InterPro" id="IPR017853">
    <property type="entry name" value="GH"/>
</dbReference>
<name>A0A0D0HVS2_9BACL</name>
<dbReference type="Pfam" id="PF23915">
    <property type="entry name" value="SusG_C"/>
    <property type="match status" value="1"/>
</dbReference>
<dbReference type="PATRIC" id="fig|265546.4.peg.1052"/>
<accession>A0A0D0HVS2</accession>
<dbReference type="GO" id="GO:0004574">
    <property type="term" value="F:oligo-1,6-glucosidase activity"/>
    <property type="evidence" value="ECO:0007669"/>
    <property type="project" value="UniProtKB-EC"/>
</dbReference>
<dbReference type="Proteomes" id="UP000032047">
    <property type="component" value="Unassembled WGS sequence"/>
</dbReference>
<evidence type="ECO:0000256" key="3">
    <source>
        <dbReference type="ARBA" id="ARBA00022490"/>
    </source>
</evidence>
<comment type="catalytic activity">
    <reaction evidence="6">
        <text>Hydrolysis of (1-&gt;6)-alpha-D-glucosidic linkages in some oligosaccharides produced from starch and glycogen by alpha-amylase, and in isomaltose.</text>
        <dbReference type="EC" id="3.2.1.10"/>
    </reaction>
</comment>
<protein>
    <recommendedName>
        <fullName evidence="7">oligo-1,6-glucosidase</fullName>
        <ecNumber evidence="7">3.2.1.10</ecNumber>
    </recommendedName>
</protein>
<dbReference type="GO" id="GO:0004556">
    <property type="term" value="F:alpha-amylase activity"/>
    <property type="evidence" value="ECO:0007669"/>
    <property type="project" value="TreeGrafter"/>
</dbReference>
<dbReference type="InterPro" id="IPR013780">
    <property type="entry name" value="Glyco_hydro_b"/>
</dbReference>
<evidence type="ECO:0000256" key="6">
    <source>
        <dbReference type="ARBA" id="ARBA00036217"/>
    </source>
</evidence>
<dbReference type="AlphaFoldDB" id="A0A0D0HVS2"/>
<proteinExistence type="inferred from homology"/>
<dbReference type="NCBIfam" id="NF008183">
    <property type="entry name" value="PRK10933.1"/>
    <property type="match status" value="1"/>
</dbReference>
<dbReference type="InterPro" id="IPR056300">
    <property type="entry name" value="SusG-like_C"/>
</dbReference>
<feature type="domain" description="Glycosyl hydrolase family 13 catalytic" evidence="8">
    <location>
        <begin position="18"/>
        <end position="429"/>
    </location>
</feature>
<dbReference type="Gene3D" id="3.90.400.10">
    <property type="entry name" value="Oligo-1,6-glucosidase, Domain 2"/>
    <property type="match status" value="1"/>
</dbReference>
<comment type="caution">
    <text evidence="9">The sequence shown here is derived from an EMBL/GenBank/DDBJ whole genome shotgun (WGS) entry which is preliminary data.</text>
</comment>
<evidence type="ECO:0000256" key="4">
    <source>
        <dbReference type="ARBA" id="ARBA00022801"/>
    </source>
</evidence>
<comment type="subcellular location">
    <subcellularLocation>
        <location evidence="1">Cytoplasm</location>
    </subcellularLocation>
</comment>
<evidence type="ECO:0000256" key="7">
    <source>
        <dbReference type="ARBA" id="ARBA00038939"/>
    </source>
</evidence>
<dbReference type="Gene3D" id="2.60.40.1180">
    <property type="entry name" value="Golgi alpha-mannosidase II"/>
    <property type="match status" value="1"/>
</dbReference>
<sequence length="569" mass="67086">MESIPKTKQWWKEAVVYQIYPRSFKDSNGDGIGDLRGIIEKLDYLQELGVDVVWLSPVYQSPNDDNGYDISDYQDIMDEFGTLSDWDELLREMHARGMKLVMDLVVNHTSDEHHWFIESRKSKDNPYRDYYIWRPGKDGKEPNNWQSFFSGSAWQYDEATGEYYLHLFSKKQPDLNWENEKVREEIFNMMTWWLDRGIDGFRMDVINLLSKVEGLPDAPVTNPNDRYQWGGQYFVNGSKLMDYLREMKEKVLSKYDIMTVGETPMVTTDDAIQFTNEQDGVMNMLFQFEHMDVDSKPGSHLGKWDIQPWKLTDLKKIMSKWQVELHGKGWNSLYLENHDQPRSVSRFGDDKTYRVESAKMLATWLHMMQGTPYIYQGQEIGMTNVAFPSIEYYRDVETINLWNDVVVNKGYDPDQILKAIHYRGRDNARTPMQWDATEHAGFTTGTPWIDVNPNYRDINVEQALKDENSVFHYYKKLIRLRKEHPIIVYGSYELLLEDDEQIYAYVRKLNDEQLLVITNFSSDQPTFTLPSHVTFTEKQLLISNYAVDEHEPIETVVLKPYEARVYKLK</sequence>
<evidence type="ECO:0000256" key="1">
    <source>
        <dbReference type="ARBA" id="ARBA00004496"/>
    </source>
</evidence>
<dbReference type="GO" id="GO:0009313">
    <property type="term" value="P:oligosaccharide catabolic process"/>
    <property type="evidence" value="ECO:0007669"/>
    <property type="project" value="TreeGrafter"/>
</dbReference>
<dbReference type="EC" id="3.2.1.10" evidence="7"/>
<dbReference type="GO" id="GO:0005737">
    <property type="term" value="C:cytoplasm"/>
    <property type="evidence" value="ECO:0007669"/>
    <property type="project" value="UniProtKB-SubCell"/>
</dbReference>
<dbReference type="FunFam" id="2.60.40.1180:FF:000007">
    <property type="entry name" value="Sucrose isomerase"/>
    <property type="match status" value="1"/>
</dbReference>
<dbReference type="Gene3D" id="3.20.20.80">
    <property type="entry name" value="Glycosidases"/>
    <property type="match status" value="1"/>
</dbReference>
<keyword evidence="10" id="KW-1185">Reference proteome</keyword>
<dbReference type="FunFam" id="3.20.20.80:FF:000014">
    <property type="entry name" value="Alpha,alpha-phosphotrehalase"/>
    <property type="match status" value="1"/>
</dbReference>
<evidence type="ECO:0000256" key="5">
    <source>
        <dbReference type="ARBA" id="ARBA00023295"/>
    </source>
</evidence>
<dbReference type="RefSeq" id="WP_021095298.1">
    <property type="nucleotide sequence ID" value="NZ_ANOC01000041.1"/>
</dbReference>
<dbReference type="InterPro" id="IPR006047">
    <property type="entry name" value="GH13_cat_dom"/>
</dbReference>
<gene>
    <name evidence="9" type="ORF">JV16_01028</name>
</gene>
<dbReference type="CDD" id="cd11333">
    <property type="entry name" value="AmyAc_SI_OligoGlu_DGase"/>
    <property type="match status" value="1"/>
</dbReference>
<dbReference type="PANTHER" id="PTHR10357:SF184">
    <property type="entry name" value="OLIGO-1,6-GLUCOSIDASE 1"/>
    <property type="match status" value="1"/>
</dbReference>
<dbReference type="SMART" id="SM00642">
    <property type="entry name" value="Aamy"/>
    <property type="match status" value="1"/>
</dbReference>
<evidence type="ECO:0000256" key="2">
    <source>
        <dbReference type="ARBA" id="ARBA00008061"/>
    </source>
</evidence>
<dbReference type="Pfam" id="PF00128">
    <property type="entry name" value="Alpha-amylase"/>
    <property type="match status" value="1"/>
</dbReference>
<dbReference type="FunFam" id="3.90.400.10:FF:000002">
    <property type="entry name" value="Sucrose isomerase"/>
    <property type="match status" value="1"/>
</dbReference>
<dbReference type="SUPFAM" id="SSF51445">
    <property type="entry name" value="(Trans)glycosidases"/>
    <property type="match status" value="1"/>
</dbReference>
<dbReference type="PANTHER" id="PTHR10357">
    <property type="entry name" value="ALPHA-AMYLASE FAMILY MEMBER"/>
    <property type="match status" value="1"/>
</dbReference>
<keyword evidence="5 9" id="KW-0326">Glycosidase</keyword>
<keyword evidence="4 9" id="KW-0378">Hydrolase</keyword>
<keyword evidence="3" id="KW-0963">Cytoplasm</keyword>
<organism evidence="9 10">
    <name type="scientific">Anoxybacillus ayderensis</name>
    <dbReference type="NCBI Taxonomy" id="265546"/>
    <lineage>
        <taxon>Bacteria</taxon>
        <taxon>Bacillati</taxon>
        <taxon>Bacillota</taxon>
        <taxon>Bacilli</taxon>
        <taxon>Bacillales</taxon>
        <taxon>Anoxybacillaceae</taxon>
        <taxon>Anoxybacillus</taxon>
    </lineage>
</organism>